<feature type="compositionally biased region" description="Basic and acidic residues" evidence="11">
    <location>
        <begin position="623"/>
        <end position="632"/>
    </location>
</feature>
<dbReference type="GO" id="GO:0004672">
    <property type="term" value="F:protein kinase activity"/>
    <property type="evidence" value="ECO:0007669"/>
    <property type="project" value="InterPro"/>
</dbReference>
<feature type="domain" description="PCI" evidence="16">
    <location>
        <begin position="2053"/>
        <end position="2224"/>
    </location>
</feature>
<dbReference type="FunFam" id="1.20.1270.60:FF:000051">
    <property type="entry name" value="ARF GTPase activator (Csx2)"/>
    <property type="match status" value="1"/>
</dbReference>
<feature type="domain" description="FHA" evidence="13">
    <location>
        <begin position="1343"/>
        <end position="1395"/>
    </location>
</feature>
<comment type="subunit">
    <text evidence="7">Component of the eukaryotic translation initiation factor 3 (eIF-3) complex.</text>
</comment>
<dbReference type="Gene3D" id="2.30.29.30">
    <property type="entry name" value="Pleckstrin-homology domain (PH domain)/Phosphotyrosine-binding domain (PTB)"/>
    <property type="match status" value="1"/>
</dbReference>
<feature type="region of interest" description="Disordered" evidence="11">
    <location>
        <begin position="777"/>
        <end position="798"/>
    </location>
</feature>
<evidence type="ECO:0000259" key="14">
    <source>
        <dbReference type="PROSITE" id="PS50011"/>
    </source>
</evidence>
<evidence type="ECO:0000256" key="2">
    <source>
        <dbReference type="ARBA" id="ARBA00022723"/>
    </source>
</evidence>
<keyword evidence="10" id="KW-0040">ANK repeat</keyword>
<keyword evidence="18" id="KW-1185">Reference proteome</keyword>
<name>A0A0P7BDE6_9HYPO</name>
<keyword evidence="6 9" id="KW-0067">ATP-binding</keyword>
<dbReference type="GO" id="GO:0003743">
    <property type="term" value="F:translation initiation factor activity"/>
    <property type="evidence" value="ECO:0007669"/>
    <property type="project" value="UniProtKB-UniRule"/>
</dbReference>
<reference evidence="17 18" key="1">
    <citation type="submission" date="2015-09" db="EMBL/GenBank/DDBJ databases">
        <title>Draft genome of a European isolate of the apple canker pathogen Neonectria ditissima.</title>
        <authorList>
            <person name="Gomez-Cortecero A."/>
            <person name="Harrison R.J."/>
            <person name="Armitage A.D."/>
        </authorList>
    </citation>
    <scope>NUCLEOTIDE SEQUENCE [LARGE SCALE GENOMIC DNA]</scope>
    <source>
        <strain evidence="17 18">R09/05</strain>
    </source>
</reference>
<evidence type="ECO:0000256" key="1">
    <source>
        <dbReference type="ARBA" id="ARBA00005575"/>
    </source>
</evidence>
<dbReference type="SMART" id="SM00088">
    <property type="entry name" value="PINT"/>
    <property type="match status" value="1"/>
</dbReference>
<dbReference type="Pfam" id="PF00069">
    <property type="entry name" value="Pkinase"/>
    <property type="match status" value="1"/>
</dbReference>
<feature type="compositionally biased region" description="Basic and acidic residues" evidence="11">
    <location>
        <begin position="1073"/>
        <end position="1083"/>
    </location>
</feature>
<evidence type="ECO:0000256" key="7">
    <source>
        <dbReference type="HAMAP-Rule" id="MF_03012"/>
    </source>
</evidence>
<dbReference type="FunFam" id="1.10.510.10:FF:001380">
    <property type="entry name" value="Checkpoint kinase 2-like protein"/>
    <property type="match status" value="1"/>
</dbReference>
<dbReference type="GO" id="GO:0006891">
    <property type="term" value="P:intra-Golgi vesicle-mediated transport"/>
    <property type="evidence" value="ECO:0007669"/>
    <property type="project" value="TreeGrafter"/>
</dbReference>
<feature type="domain" description="Protein kinase" evidence="14">
    <location>
        <begin position="1434"/>
        <end position="1699"/>
    </location>
</feature>
<evidence type="ECO:0000313" key="17">
    <source>
        <dbReference type="EMBL" id="KPM37699.1"/>
    </source>
</evidence>
<dbReference type="GO" id="GO:0071541">
    <property type="term" value="C:eukaryotic translation initiation factor 3 complex, eIF3m"/>
    <property type="evidence" value="ECO:0007669"/>
    <property type="project" value="UniProtKB-UniRule"/>
</dbReference>
<keyword evidence="7" id="KW-0648">Protein biosynthesis</keyword>
<dbReference type="GO" id="GO:0033290">
    <property type="term" value="C:eukaryotic 48S preinitiation complex"/>
    <property type="evidence" value="ECO:0007669"/>
    <property type="project" value="UniProtKB-UniRule"/>
</dbReference>
<dbReference type="SUPFAM" id="SSF56112">
    <property type="entry name" value="Protein kinase-like (PK-like)"/>
    <property type="match status" value="1"/>
</dbReference>
<feature type="compositionally biased region" description="Low complexity" evidence="11">
    <location>
        <begin position="603"/>
        <end position="619"/>
    </location>
</feature>
<feature type="compositionally biased region" description="Polar residues" evidence="11">
    <location>
        <begin position="536"/>
        <end position="569"/>
    </location>
</feature>
<dbReference type="InterPro" id="IPR000719">
    <property type="entry name" value="Prot_kinase_dom"/>
</dbReference>
<dbReference type="OrthoDB" id="10266696at2759"/>
<dbReference type="Gene3D" id="1.10.510.10">
    <property type="entry name" value="Transferase(Phosphotransferase) domain 1"/>
    <property type="match status" value="1"/>
</dbReference>
<dbReference type="InterPro" id="IPR027267">
    <property type="entry name" value="AH/BAR_dom_sf"/>
</dbReference>
<dbReference type="FunFam" id="1.10.220.150:FF:000017">
    <property type="entry name" value="ARF GTPase activator (Csx2), putative"/>
    <property type="match status" value="1"/>
</dbReference>
<keyword evidence="3 9" id="KW-0547">Nucleotide-binding</keyword>
<dbReference type="SMART" id="SM00233">
    <property type="entry name" value="PH"/>
    <property type="match status" value="1"/>
</dbReference>
<dbReference type="Proteomes" id="UP000050424">
    <property type="component" value="Unassembled WGS sequence"/>
</dbReference>
<keyword evidence="4 8" id="KW-0863">Zinc-finger</keyword>
<dbReference type="CDD" id="cd07608">
    <property type="entry name" value="BAR_ArfGAP_fungi"/>
    <property type="match status" value="1"/>
</dbReference>
<dbReference type="SUPFAM" id="SSF50729">
    <property type="entry name" value="PH domain-like"/>
    <property type="match status" value="1"/>
</dbReference>
<dbReference type="PROSITE" id="PS00108">
    <property type="entry name" value="PROTEIN_KINASE_ST"/>
    <property type="match status" value="1"/>
</dbReference>
<feature type="region of interest" description="Disordered" evidence="11">
    <location>
        <begin position="1054"/>
        <end position="1130"/>
    </location>
</feature>
<dbReference type="PROSITE" id="PS50115">
    <property type="entry name" value="ARFGAP"/>
    <property type="match status" value="1"/>
</dbReference>
<keyword evidence="7 17" id="KW-0396">Initiation factor</keyword>
<feature type="compositionally biased region" description="Polar residues" evidence="11">
    <location>
        <begin position="777"/>
        <end position="794"/>
    </location>
</feature>
<feature type="binding site" evidence="9">
    <location>
        <position position="1463"/>
    </location>
    <ligand>
        <name>ATP</name>
        <dbReference type="ChEBI" id="CHEBI:30616"/>
    </ligand>
</feature>
<evidence type="ECO:0000256" key="8">
    <source>
        <dbReference type="PROSITE-ProRule" id="PRU00288"/>
    </source>
</evidence>
<dbReference type="GO" id="GO:0005768">
    <property type="term" value="C:endosome"/>
    <property type="evidence" value="ECO:0007669"/>
    <property type="project" value="TreeGrafter"/>
</dbReference>
<proteinExistence type="inferred from homology"/>
<dbReference type="Pfam" id="PF01412">
    <property type="entry name" value="ArfGap"/>
    <property type="match status" value="1"/>
</dbReference>
<feature type="domain" description="PH" evidence="12">
    <location>
        <begin position="639"/>
        <end position="745"/>
    </location>
</feature>
<evidence type="ECO:0000256" key="11">
    <source>
        <dbReference type="SAM" id="MobiDB-lite"/>
    </source>
</evidence>
<dbReference type="InterPro" id="IPR008271">
    <property type="entry name" value="Ser/Thr_kinase_AS"/>
</dbReference>
<dbReference type="Gene3D" id="2.60.200.20">
    <property type="match status" value="1"/>
</dbReference>
<evidence type="ECO:0000259" key="13">
    <source>
        <dbReference type="PROSITE" id="PS50006"/>
    </source>
</evidence>
<evidence type="ECO:0000259" key="15">
    <source>
        <dbReference type="PROSITE" id="PS50115"/>
    </source>
</evidence>
<feature type="region of interest" description="Disordered" evidence="11">
    <location>
        <begin position="2260"/>
        <end position="2299"/>
    </location>
</feature>
<dbReference type="EMBL" id="LKCW01000157">
    <property type="protein sequence ID" value="KPM37699.1"/>
    <property type="molecule type" value="Genomic_DNA"/>
</dbReference>
<dbReference type="InterPro" id="IPR011009">
    <property type="entry name" value="Kinase-like_dom_sf"/>
</dbReference>
<dbReference type="InterPro" id="IPR037278">
    <property type="entry name" value="ARFGAP/RecO"/>
</dbReference>
<feature type="compositionally biased region" description="Polar residues" evidence="11">
    <location>
        <begin position="1119"/>
        <end position="1130"/>
    </location>
</feature>
<comment type="function">
    <text evidence="7">Component of the eukaryotic translation initiation factor 3 (eIF-3) complex, which is involved in protein synthesis of a specialized repertoire of mRNAs and, together with other initiation factors, stimulates binding of mRNA and methionyl-tRNAi to the 40S ribosome. The eIF-3 complex specifically targets and initiates translation of a subset of mRNAs involved in cell proliferation.</text>
</comment>
<dbReference type="InterPro" id="IPR001164">
    <property type="entry name" value="ArfGAP_dom"/>
</dbReference>
<dbReference type="InterPro" id="IPR004148">
    <property type="entry name" value="BAR_dom"/>
</dbReference>
<dbReference type="STRING" id="78410.A0A0P7BDE6"/>
<keyword evidence="7 10" id="KW-0963">Cytoplasm</keyword>
<dbReference type="PROSITE" id="PS00107">
    <property type="entry name" value="PROTEIN_KINASE_ATP"/>
    <property type="match status" value="1"/>
</dbReference>
<dbReference type="GO" id="GO:0001732">
    <property type="term" value="P:formation of cytoplasmic translation initiation complex"/>
    <property type="evidence" value="ECO:0007669"/>
    <property type="project" value="UniProtKB-UniRule"/>
</dbReference>
<dbReference type="Pfam" id="PF01399">
    <property type="entry name" value="PCI"/>
    <property type="match status" value="1"/>
</dbReference>
<feature type="compositionally biased region" description="Basic and acidic residues" evidence="11">
    <location>
        <begin position="2262"/>
        <end position="2275"/>
    </location>
</feature>
<dbReference type="InterPro" id="IPR027528">
    <property type="entry name" value="eIF3m"/>
</dbReference>
<dbReference type="FunFam" id="3.30.200.20:FF:000841">
    <property type="entry name" value="Checkpoint kinase 2-like protein"/>
    <property type="match status" value="1"/>
</dbReference>
<dbReference type="PROSITE" id="PS50003">
    <property type="entry name" value="PH_DOMAIN"/>
    <property type="match status" value="1"/>
</dbReference>
<comment type="function">
    <text evidence="10">GTPase-activating protein for the ADP ribosylation factor family.</text>
</comment>
<dbReference type="Pfam" id="PF18005">
    <property type="entry name" value="eIF3m_C_helix"/>
    <property type="match status" value="1"/>
</dbReference>
<dbReference type="Pfam" id="PF00498">
    <property type="entry name" value="FHA"/>
    <property type="match status" value="1"/>
</dbReference>
<dbReference type="Pfam" id="PF00169">
    <property type="entry name" value="PH"/>
    <property type="match status" value="1"/>
</dbReference>
<evidence type="ECO:0000259" key="12">
    <source>
        <dbReference type="PROSITE" id="PS50003"/>
    </source>
</evidence>
<dbReference type="PROSITE" id="PS50006">
    <property type="entry name" value="FHA_DOMAIN"/>
    <property type="match status" value="1"/>
</dbReference>
<dbReference type="SUPFAM" id="SSF57863">
    <property type="entry name" value="ArfGap/RecO-like zinc finger"/>
    <property type="match status" value="1"/>
</dbReference>
<dbReference type="GO" id="GO:0016282">
    <property type="term" value="C:eukaryotic 43S preinitiation complex"/>
    <property type="evidence" value="ECO:0007669"/>
    <property type="project" value="UniProtKB-UniRule"/>
</dbReference>
<evidence type="ECO:0000313" key="18">
    <source>
        <dbReference type="Proteomes" id="UP000050424"/>
    </source>
</evidence>
<dbReference type="GO" id="GO:0005802">
    <property type="term" value="C:trans-Golgi network"/>
    <property type="evidence" value="ECO:0007669"/>
    <property type="project" value="TreeGrafter"/>
</dbReference>
<dbReference type="CDD" id="cd08204">
    <property type="entry name" value="ArfGap"/>
    <property type="match status" value="1"/>
</dbReference>
<dbReference type="InterPro" id="IPR001849">
    <property type="entry name" value="PH_domain"/>
</dbReference>
<dbReference type="HAMAP" id="MF_03012">
    <property type="entry name" value="eIF3m"/>
    <property type="match status" value="1"/>
</dbReference>
<dbReference type="SMART" id="SM00105">
    <property type="entry name" value="ArfGap"/>
    <property type="match status" value="1"/>
</dbReference>
<dbReference type="SMART" id="SM00240">
    <property type="entry name" value="FHA"/>
    <property type="match status" value="1"/>
</dbReference>
<comment type="similarity">
    <text evidence="1">Belongs to the protein kinase superfamily. CAMK Ser/Thr protein kinase family. CHEK2 subfamily.</text>
</comment>
<sequence length="2299" mass="255115">MGTVSSKPDDGVSLHLRDQNRLSITSLVITNPRKHITVNIVPNAFPASRVSVHRPIGDTAPVEYVQDTDPPNPNAPPNFLLKLSNDDELIFTFTFVLRQGKGAVPASPDARALPVDTNISGLTYVNASTSKEVENLVTREFHADPNLHKNANVALVGDYSTGGSPSVSFEWTWKWKPPRITEDRGGGWRNSCSFVEYDPRAHRLNTLASFSYFVTGTPASLSHPNSPSPPFLLASPPKIRVASAQTVDSRMTIPDIDEPVSPLLPASEVPIPQTPFLLQEPVKVDVACPKPNEDVAVSDDGPLFRATLKALEQKTGNLRIQMKKVLKKAEHAHACQQEANEAFLGFVDSLREASSTNANAVQPALEHYFDKIAREILSYERQNTFNLQKIIIEPVAKLYQIDIKQAESKKRDFEEESKDYYAYVSRYLGQRQDSVKAKKLADSDSKYQNKRRIFELKRFDYSSFMQDLHGGRKEQEVLSHLTKFADAQTRGFLATARKIDVLLPQLEALSTEVLEADKEYQYQRREREEKRRLLEKSNTPYMEPEQSSTASTAPIATGSNGYAGNTSDSDLGRADSTGSQLKTALSGGSGSGGAAQVADLSRSPGSLGQSSVGSPVVPSKFKGIRDLEERDPTQTTGLSHRKEGLLWALNRPGGHVDPRNLNKQGWHKFWIVLDQGKLSEYSNWKQKLDLHMDPIDLRMASVREARNAERRFCFEVITPNFKRVYQATSEEDMNSWILSINNALQSAMEGRAYHGKPTSSNGDSSLKRDIGSVLTGKTQSVGHGQHNPHSNTGVPSRRITVGARPTAVRTASSGYDENPDRLLQMVRDNDQGNMWCADCGSGSKVEWVSINLGIILCIECSGIHRSLGTHISKVRSLTLDIKSFTVDIVELLLLIGNRVSNMVWEAKLDQSLKPTVQATREQRLRFITAKYVDRIYVEPISPTLSRYGTADETLLAAIKKNEIQQVLYALALGAKPNTVDKMRGTHAVWLALAAADPAAPSQTPGQTATESDGKPVPFPVAELLVQNGAEIPATMPAFPLGRFAQLYVEQKRGRTMGSSDAVPSLPSNMSAAERLRREKEARLQKRPLAFSSPGSLLHPHVLHSRSRSRTNLPAPDSFTAPTSSPRQHSPINHAHARLVHSRARLLVAPLQLPDLLGYGRYGSAERKEPIEAHAQGETDTKKPRRSDPESLDKTPVVNKQHLPSPVTHFTAEESSDLTTTPPKRLTDEVTPKKTEETFSQAQALSSPPQDTQPLSQFVDRHPAISEDIEDEAREGVWGYLVPLDPKYGDKPLVLKKRSACPLPDTAADATKTEPKHTKGKAPLVHEEETYEKKKAKGITSGGYLIGRHPECDIVVNDGIVSNRHCLIFTENKGTDAVAVVEDLSSNGTYVNEAIVGRNQRRELEEQDEIAVHGKARFVFRYPRSRQTSGFKQQYTLLEKLGKGHFAEVYLCVEKSTGQRYAVKIFTKHPGVEDRSKTEGLQQEIGVLMGVSHANVLCLKDTFNERDRVYLVLELAPEGELFNFIVMKQKLSEDETRKLFVQLFQGIKYLHERNIVHRDIKPENILLVDKNLHVKLADFGLAKIIGEESFTTTLCGTPSYVAPEILADSKQRKYTKAVDVWSLGVVLYICLCGFPPFSDELYSRDFPFTLSQQIKSGRFDYPSPYWDSVGDPALDLIDSMLIVDSEKRFTIDQCLAHPWLSQAAPSVNDSTGGLVGGLAGLEVNRRAPARERTLLSSLNSVQVTAQVDVGKNQNPVKVFVKNKGRVTNVAKEAGPAHQRGAGEFMELGGKGDQELFADPDESIYQTADAASKVKKAAGKANGRRRCTPLPDALEIAIHGPDDPDNCDRTTDRPKPIFSREAKGIMAAAVAPTPAGQPQLIFVDGSFEDLAAEMADYLKAEDAKALLSQEEKASTEDVLVKLVAAANALNTVSEKEYTAATNLMIHLVLQSSDPKKHLPTLCSTFAKPLANSPIHGTGLSLNALTTVFNLLAPSDPVRARVFMEILKFLRAHGMYESLRPYLEKLPEWLESWGTADDLQRQIYEEVAEVALEAGAEMQGYEYILKALRTFDGDEKEEITSEEAERLSLRAVKMAILSSTYFLFQDLRAIPSVQALSDSHPVYSQLLDIFAEQDLEDYNDFTEEHEGWVEKEKLDHEKLHRKMRLLTFASLAAATPSRKIEYAKITKALQIPQEEIEMWAIDVIRAGLVEGKLSQQRSMFLVHKVTYRVFGQKQYQELATRVDHWRSTLQSVLGVLHTEQAAAKAQKEREQQELDRKVANAGMGMGGPTGRRQQRERTDNDD</sequence>
<dbReference type="PROSITE" id="PS50250">
    <property type="entry name" value="PCI"/>
    <property type="match status" value="1"/>
</dbReference>
<dbReference type="InterPro" id="IPR017441">
    <property type="entry name" value="Protein_kinase_ATP_BS"/>
</dbReference>
<dbReference type="SMART" id="SM00220">
    <property type="entry name" value="S_TKc"/>
    <property type="match status" value="1"/>
</dbReference>
<dbReference type="Gene3D" id="1.20.1270.60">
    <property type="entry name" value="Arfaptin homology (AH) domain/BAR domain"/>
    <property type="match status" value="1"/>
</dbReference>
<accession>A0A0P7BDE6</accession>
<dbReference type="InterPro" id="IPR008984">
    <property type="entry name" value="SMAD_FHA_dom_sf"/>
</dbReference>
<feature type="region of interest" description="Disordered" evidence="11">
    <location>
        <begin position="522"/>
        <end position="639"/>
    </location>
</feature>
<dbReference type="GO" id="GO:0005096">
    <property type="term" value="F:GTPase activator activity"/>
    <property type="evidence" value="ECO:0007669"/>
    <property type="project" value="UniProtKB-KW"/>
</dbReference>
<feature type="compositionally biased region" description="Basic and acidic residues" evidence="11">
    <location>
        <begin position="522"/>
        <end position="535"/>
    </location>
</feature>
<dbReference type="InterPro" id="IPR038508">
    <property type="entry name" value="ArfGAP_dom_sf"/>
</dbReference>
<gene>
    <name evidence="17" type="ORF">AK830_g8864</name>
</gene>
<dbReference type="GO" id="GO:0008270">
    <property type="term" value="F:zinc ion binding"/>
    <property type="evidence" value="ECO:0007669"/>
    <property type="project" value="UniProtKB-KW"/>
</dbReference>
<dbReference type="InterPro" id="IPR045258">
    <property type="entry name" value="ACAP1/2/3-like"/>
</dbReference>
<feature type="region of interest" description="Disordered" evidence="11">
    <location>
        <begin position="1304"/>
        <end position="1323"/>
    </location>
</feature>
<dbReference type="PANTHER" id="PTHR23180:SF160">
    <property type="entry name" value="ADP-RIBOSYLATION FACTOR GTPASE-ACTIVATING PROTEIN EFFECTOR PROTEIN 1"/>
    <property type="match status" value="1"/>
</dbReference>
<feature type="compositionally biased region" description="Basic and acidic residues" evidence="11">
    <location>
        <begin position="1167"/>
        <end position="1192"/>
    </location>
</feature>
<evidence type="ECO:0000256" key="3">
    <source>
        <dbReference type="ARBA" id="ARBA00022741"/>
    </source>
</evidence>
<comment type="subcellular location">
    <subcellularLocation>
        <location evidence="7 10">Cytoplasm</location>
    </subcellularLocation>
</comment>
<feature type="compositionally biased region" description="Polar residues" evidence="11">
    <location>
        <begin position="1237"/>
        <end position="1255"/>
    </location>
</feature>
<feature type="domain" description="Arf-GAP" evidence="15">
    <location>
        <begin position="820"/>
        <end position="944"/>
    </location>
</feature>
<dbReference type="Pfam" id="PF16746">
    <property type="entry name" value="BAR_3"/>
    <property type="match status" value="1"/>
</dbReference>
<evidence type="ECO:0000259" key="16">
    <source>
        <dbReference type="PROSITE" id="PS50250"/>
    </source>
</evidence>
<organism evidence="17 18">
    <name type="scientific">Neonectria ditissima</name>
    <dbReference type="NCBI Taxonomy" id="78410"/>
    <lineage>
        <taxon>Eukaryota</taxon>
        <taxon>Fungi</taxon>
        <taxon>Dikarya</taxon>
        <taxon>Ascomycota</taxon>
        <taxon>Pezizomycotina</taxon>
        <taxon>Sordariomycetes</taxon>
        <taxon>Hypocreomycetidae</taxon>
        <taxon>Hypocreales</taxon>
        <taxon>Nectriaceae</taxon>
        <taxon>Neonectria</taxon>
    </lineage>
</organism>
<dbReference type="InterPro" id="IPR011993">
    <property type="entry name" value="PH-like_dom_sf"/>
</dbReference>
<evidence type="ECO:0000256" key="5">
    <source>
        <dbReference type="ARBA" id="ARBA00022833"/>
    </source>
</evidence>
<evidence type="ECO:0000256" key="4">
    <source>
        <dbReference type="ARBA" id="ARBA00022771"/>
    </source>
</evidence>
<comment type="similarity">
    <text evidence="7">Belongs to the eIF-3 subunit M family.</text>
</comment>
<evidence type="ECO:0000256" key="6">
    <source>
        <dbReference type="ARBA" id="ARBA00022840"/>
    </source>
</evidence>
<dbReference type="SUPFAM" id="SSF49879">
    <property type="entry name" value="SMAD/FHA domain"/>
    <property type="match status" value="1"/>
</dbReference>
<dbReference type="InterPro" id="IPR000717">
    <property type="entry name" value="PCI_dom"/>
</dbReference>
<comment type="caution">
    <text evidence="17">The sequence shown here is derived from an EMBL/GenBank/DDBJ whole genome shotgun (WGS) entry which is preliminary data.</text>
</comment>
<keyword evidence="5 10" id="KW-0862">Zinc</keyword>
<feature type="compositionally biased region" description="Basic and acidic residues" evidence="11">
    <location>
        <begin position="2290"/>
        <end position="2299"/>
    </location>
</feature>
<dbReference type="InterPro" id="IPR040750">
    <property type="entry name" value="eIF3m_C_helix"/>
</dbReference>
<dbReference type="CDD" id="cd05117">
    <property type="entry name" value="STKc_CAMK"/>
    <property type="match status" value="1"/>
</dbReference>
<dbReference type="SUPFAM" id="SSF103657">
    <property type="entry name" value="BAR/IMD domain-like"/>
    <property type="match status" value="1"/>
</dbReference>
<dbReference type="PROSITE" id="PS50011">
    <property type="entry name" value="PROTEIN_KINASE_DOM"/>
    <property type="match status" value="1"/>
</dbReference>
<dbReference type="FunFam" id="2.30.29.30:FF:000252">
    <property type="entry name" value="ARF GTPase activator (Csx2)"/>
    <property type="match status" value="1"/>
</dbReference>
<dbReference type="InterPro" id="IPR000253">
    <property type="entry name" value="FHA_dom"/>
</dbReference>
<keyword evidence="2 10" id="KW-0479">Metal-binding</keyword>
<dbReference type="PANTHER" id="PTHR23180">
    <property type="entry name" value="CENTAURIN/ARF"/>
    <property type="match status" value="1"/>
</dbReference>
<dbReference type="Gene3D" id="1.10.220.150">
    <property type="entry name" value="Arf GTPase activating protein"/>
    <property type="match status" value="1"/>
</dbReference>
<feature type="compositionally biased region" description="Basic and acidic residues" evidence="11">
    <location>
        <begin position="1224"/>
        <end position="1236"/>
    </location>
</feature>
<keyword evidence="10" id="KW-0677">Repeat</keyword>
<protein>
    <recommendedName>
        <fullName evidence="7">Eukaryotic translation initiation factor 3 subunit M</fullName>
        <shortName evidence="7">eIF3m</shortName>
    </recommendedName>
</protein>
<feature type="region of interest" description="Disordered" evidence="11">
    <location>
        <begin position="1167"/>
        <end position="1255"/>
    </location>
</feature>
<evidence type="ECO:0000256" key="10">
    <source>
        <dbReference type="RuleBase" id="RU369028"/>
    </source>
</evidence>
<keyword evidence="10" id="KW-0343">GTPase activation</keyword>
<dbReference type="GO" id="GO:0005524">
    <property type="term" value="F:ATP binding"/>
    <property type="evidence" value="ECO:0007669"/>
    <property type="project" value="UniProtKB-UniRule"/>
</dbReference>
<evidence type="ECO:0000256" key="9">
    <source>
        <dbReference type="PROSITE-ProRule" id="PRU10141"/>
    </source>
</evidence>